<dbReference type="InterPro" id="IPR029341">
    <property type="entry name" value="FAM21/CAPZIP"/>
</dbReference>
<dbReference type="STRING" id="52670.A0A2I4BKF3"/>
<dbReference type="InParanoid" id="A0A2I4BKF3"/>
<feature type="region of interest" description="Disordered" evidence="1">
    <location>
        <begin position="80"/>
        <end position="265"/>
    </location>
</feature>
<feature type="compositionally biased region" description="Acidic residues" evidence="1">
    <location>
        <begin position="253"/>
        <end position="265"/>
    </location>
</feature>
<feature type="compositionally biased region" description="Basic and acidic residues" evidence="1">
    <location>
        <begin position="224"/>
        <end position="244"/>
    </location>
</feature>
<feature type="region of interest" description="Disordered" evidence="1">
    <location>
        <begin position="18"/>
        <end position="66"/>
    </location>
</feature>
<reference evidence="4" key="1">
    <citation type="submission" date="2025-08" db="UniProtKB">
        <authorList>
            <consortium name="RefSeq"/>
        </authorList>
    </citation>
    <scope>IDENTIFICATION</scope>
    <source>
        <strain evidence="4">Quisiro</strain>
        <tissue evidence="4">Liver</tissue>
    </source>
</reference>
<organism evidence="3 4">
    <name type="scientific">Austrofundulus limnaeus</name>
    <name type="common">Annual killifish</name>
    <dbReference type="NCBI Taxonomy" id="52670"/>
    <lineage>
        <taxon>Eukaryota</taxon>
        <taxon>Metazoa</taxon>
        <taxon>Chordata</taxon>
        <taxon>Craniata</taxon>
        <taxon>Vertebrata</taxon>
        <taxon>Euteleostomi</taxon>
        <taxon>Actinopterygii</taxon>
        <taxon>Neopterygii</taxon>
        <taxon>Teleostei</taxon>
        <taxon>Neoteleostei</taxon>
        <taxon>Acanthomorphata</taxon>
        <taxon>Ovalentaria</taxon>
        <taxon>Atherinomorphae</taxon>
        <taxon>Cyprinodontiformes</taxon>
        <taxon>Rivulidae</taxon>
        <taxon>Austrofundulus</taxon>
    </lineage>
</organism>
<feature type="compositionally biased region" description="Basic and acidic residues" evidence="1">
    <location>
        <begin position="178"/>
        <end position="205"/>
    </location>
</feature>
<dbReference type="OrthoDB" id="9450049at2759"/>
<proteinExistence type="predicted"/>
<feature type="compositionally biased region" description="Acidic residues" evidence="1">
    <location>
        <begin position="206"/>
        <end position="215"/>
    </location>
</feature>
<dbReference type="Pfam" id="PF15255">
    <property type="entry name" value="CAP-ZIP_m"/>
    <property type="match status" value="1"/>
</dbReference>
<dbReference type="RefSeq" id="XP_013868224.1">
    <property type="nucleotide sequence ID" value="XM_014012770.1"/>
</dbReference>
<gene>
    <name evidence="4" type="primary">zgc:153184</name>
</gene>
<keyword evidence="3" id="KW-1185">Reference proteome</keyword>
<sequence length="265" mass="28680">MEDSPSKPSVAELAGRLKGHILPLPGSNDEFRRRPPCSLKLHNPAENEESDKSVSPSINKTKMKNSAMIEKLQANLALSPSTLLPSPKGPDVKLQPTQLSPIVPSSPLSPSQRPPPLSSKEEDPVGFDSPPEGTPLPSFNKNRPRLSFKRRPPTRQHRRSAGEEEGAARSEQSPSEPDVPKENGDEDRVLNDLKEEADSGPKEAENGDEDCEAMEAEAAQSGGDVERDADRDSPAETLKEDRGPAESAGQTEDRDEADLVEGDTM</sequence>
<evidence type="ECO:0000256" key="1">
    <source>
        <dbReference type="SAM" id="MobiDB-lite"/>
    </source>
</evidence>
<evidence type="ECO:0000259" key="2">
    <source>
        <dbReference type="Pfam" id="PF15255"/>
    </source>
</evidence>
<protein>
    <submittedName>
        <fullName evidence="4">CapZ-interacting protein</fullName>
    </submittedName>
</protein>
<feature type="compositionally biased region" description="Basic residues" evidence="1">
    <location>
        <begin position="142"/>
        <end position="159"/>
    </location>
</feature>
<dbReference type="KEGG" id="alim:106520585"/>
<feature type="compositionally biased region" description="Low complexity" evidence="1">
    <location>
        <begin position="99"/>
        <end position="111"/>
    </location>
</feature>
<name>A0A2I4BKF3_AUSLI</name>
<dbReference type="AlphaFoldDB" id="A0A2I4BKF3"/>
<evidence type="ECO:0000313" key="4">
    <source>
        <dbReference type="RefSeq" id="XP_013868224.1"/>
    </source>
</evidence>
<dbReference type="Proteomes" id="UP000192220">
    <property type="component" value="Unplaced"/>
</dbReference>
<evidence type="ECO:0000313" key="3">
    <source>
        <dbReference type="Proteomes" id="UP000192220"/>
    </source>
</evidence>
<accession>A0A2I4BKF3</accession>
<feature type="domain" description="FAM21/CAPZIP" evidence="2">
    <location>
        <begin position="62"/>
        <end position="173"/>
    </location>
</feature>